<dbReference type="AlphaFoldDB" id="A0A7Y9I8F5"/>
<evidence type="ECO:0000313" key="1">
    <source>
        <dbReference type="EMBL" id="NYE71933.1"/>
    </source>
</evidence>
<sequence>MALTDRGRDRAEKLACGRSLDGIWERIAGPPDDHEQSCPYCTEARERLARLHQATRELTEHEATDPAMEVSPNLKASILDIARTEVRRSRLLPLVQPDERVAEPDQLTVSERALAERIRAAADSVTGVHARRCSVELDLAGEGERADMEAPEPSETDDRPARIAVTLRIAVSARTVIPEAVARVRTAIGEELARRAGLVVTMINITVEDVYDA</sequence>
<accession>A0A7Y9I8F5</accession>
<protein>
    <submittedName>
        <fullName evidence="1">Putative alkaline shock family protein YloU</fullName>
    </submittedName>
</protein>
<keyword evidence="2" id="KW-1185">Reference proteome</keyword>
<dbReference type="Proteomes" id="UP000569914">
    <property type="component" value="Unassembled WGS sequence"/>
</dbReference>
<dbReference type="RefSeq" id="WP_179752418.1">
    <property type="nucleotide sequence ID" value="NZ_JACCBU010000001.1"/>
</dbReference>
<reference evidence="1 2" key="1">
    <citation type="submission" date="2020-07" db="EMBL/GenBank/DDBJ databases">
        <title>Sequencing the genomes of 1000 actinobacteria strains.</title>
        <authorList>
            <person name="Klenk H.-P."/>
        </authorList>
    </citation>
    <scope>NUCLEOTIDE SEQUENCE [LARGE SCALE GENOMIC DNA]</scope>
    <source>
        <strain evidence="1 2">DSM 22083</strain>
    </source>
</reference>
<evidence type="ECO:0000313" key="2">
    <source>
        <dbReference type="Proteomes" id="UP000569914"/>
    </source>
</evidence>
<comment type="caution">
    <text evidence="1">The sequence shown here is derived from an EMBL/GenBank/DDBJ whole genome shotgun (WGS) entry which is preliminary data.</text>
</comment>
<dbReference type="EMBL" id="JACCBU010000001">
    <property type="protein sequence ID" value="NYE71933.1"/>
    <property type="molecule type" value="Genomic_DNA"/>
</dbReference>
<gene>
    <name evidence="1" type="ORF">BKA15_003262</name>
</gene>
<name>A0A7Y9I8F5_9ACTN</name>
<organism evidence="1 2">
    <name type="scientific">Microlunatus parietis</name>
    <dbReference type="NCBI Taxonomy" id="682979"/>
    <lineage>
        <taxon>Bacteria</taxon>
        <taxon>Bacillati</taxon>
        <taxon>Actinomycetota</taxon>
        <taxon>Actinomycetes</taxon>
        <taxon>Propionibacteriales</taxon>
        <taxon>Propionibacteriaceae</taxon>
        <taxon>Microlunatus</taxon>
    </lineage>
</organism>
<proteinExistence type="predicted"/>